<organism evidence="1 2">
    <name type="scientific">Panagrolaimus sp. PS1159</name>
    <dbReference type="NCBI Taxonomy" id="55785"/>
    <lineage>
        <taxon>Eukaryota</taxon>
        <taxon>Metazoa</taxon>
        <taxon>Ecdysozoa</taxon>
        <taxon>Nematoda</taxon>
        <taxon>Chromadorea</taxon>
        <taxon>Rhabditida</taxon>
        <taxon>Tylenchina</taxon>
        <taxon>Panagrolaimomorpha</taxon>
        <taxon>Panagrolaimoidea</taxon>
        <taxon>Panagrolaimidae</taxon>
        <taxon>Panagrolaimus</taxon>
    </lineage>
</organism>
<dbReference type="Proteomes" id="UP000887580">
    <property type="component" value="Unplaced"/>
</dbReference>
<evidence type="ECO:0000313" key="1">
    <source>
        <dbReference type="Proteomes" id="UP000887580"/>
    </source>
</evidence>
<dbReference type="WBParaSite" id="PS1159_v2.g20288.t1">
    <property type="protein sequence ID" value="PS1159_v2.g20288.t1"/>
    <property type="gene ID" value="PS1159_v2.g20288"/>
</dbReference>
<protein>
    <submittedName>
        <fullName evidence="2">Endothelin-converting enzyme 1</fullName>
    </submittedName>
</protein>
<name>A0AC35FS99_9BILA</name>
<reference evidence="2" key="1">
    <citation type="submission" date="2022-11" db="UniProtKB">
        <authorList>
            <consortium name="WormBaseParasite"/>
        </authorList>
    </citation>
    <scope>IDENTIFICATION</scope>
</reference>
<evidence type="ECO:0000313" key="2">
    <source>
        <dbReference type="WBParaSite" id="PS1159_v2.g20288.t1"/>
    </source>
</evidence>
<proteinExistence type="predicted"/>
<sequence length="781" mass="87823">MEKNGGKFIRYSIILIIILCVLTIALQITTLIMDAVNGGGPSQDEMCAMMPPGMCGPPPNSTGDPNANPGTNATYDSPEYTQVALQYLSSVNFSVNPCEDFYEYACGMWPSQHSIPKSTGSWSEYNLVSQKVSEMVEDAIKSANLTDASEGLIKAKHFYDNCMDILSIEKDQGTKLGKLLHTGIPEDSTLYGFEDGTGKWALIDKEYTNTSSLTLETQIARLKSHFGIDTFFLPYAIQYSLNSEETILWLTPTMLPLGMGMFQHPYYLNPDKKNVRDAYQQLQKDIAQLLAADSEFGNVSIKDEDLHGMLNLEIQLANLTYRYSYDVEIQQHQNPRKKIKRDSFYSENDKLWTLKEINDNIPGFNWNDYLQNLVSPDLWNKLSRQNQSLLYVDFPKYYISLIDLLNKSSPRDIRNYAIWRLVKYSIPFMSSKYTKALAKFNAVLQGQTVTPPSQSSICLSYIRGNYEMPNLGFAIAEAIIKQGYFSESGKAKAVEMVSEVKNGLLNLIKSSTWMDTETKQNAIHKATLMEASIAYPHWITNKTAQKIYYQGWAVEKQLSQIGVPLDRSDFPGTPVQTDAWYTESTNSLTVPLGELQPPFFGLNYPDAVNFGGAGAVLGHEMSHGFDKNGADYDAYGNATNWWSNSSKAAFNNHCNCLINQFNKYCYDGIGCVNGNQTIDENVADLAGLKAAYKAYKSQTKSQFRLTKAPMFSSDQLFFLSFASFWCGSETPAAIEQQIQTDAHTPLKYRVIGTVRNMQEFAEAFQCSKNSFMNPTDRCTIW</sequence>
<accession>A0AC35FS99</accession>